<dbReference type="OMA" id="EVYKNDQ"/>
<dbReference type="Gene3D" id="3.40.50.300">
    <property type="entry name" value="P-loop containing nucleotide triphosphate hydrolases"/>
    <property type="match status" value="1"/>
</dbReference>
<feature type="binding site" evidence="3">
    <location>
        <position position="1084"/>
    </location>
    <ligand>
        <name>GTP</name>
        <dbReference type="ChEBI" id="CHEBI:37565"/>
    </ligand>
</feature>
<dbReference type="PANTHER" id="PTHR46090:SF2">
    <property type="entry name" value="ADP-RIBOSYLATION FACTOR-LIKE PROTEIN 13B"/>
    <property type="match status" value="1"/>
</dbReference>
<evidence type="ECO:0000256" key="4">
    <source>
        <dbReference type="PIRSR" id="PIRSR606689-2"/>
    </source>
</evidence>
<gene>
    <name evidence="7" type="ORF">ABL78_2453</name>
</gene>
<feature type="region of interest" description="Disordered" evidence="5">
    <location>
        <begin position="1251"/>
        <end position="1278"/>
    </location>
</feature>
<accession>A0A0N1ILK7</accession>
<sequence length="1278" mass="141680">MERSMSDVVSHGITPHMGLLRCTMERLGRRSLKGYKKRFWVVNERSCRLEMYRNDQEHVPLQVFRASDIRNVIYADDKQNRFFVMVVQNRGPRDIKFRMSSFEEREEWSNAIMRIMDTYTTFNKHKNVLVMVLRRAKTVSDSLGVKISIDSARLLAEVPDSLLQYVAEAVDIALASVTAIVRAYSGDTTEMPRNYILYVHSITEDHAVALRRGVNYNPVGRTMTLNVCLVKGKTERVSFVVTQPDEVFRLVQSNVFRNPVIEGWIETEPNCARACADIQEYLGVPLTKKDWVTFQWGQYVGDSAKVEAFLQRFVTATFFEGALSSVRDAVARVERLIADVHAQASTKCGALNQLGAAPREGNSSSPRLQRRTNTTTSCSAWEGLPAAAPVSGSAIAGGISATGVATSFVHSRQASISLLAGSTSDTALAVKLIRDNIAGLCVQLEKRAVDEGRSPPTFSTVHTADYEQHCRPAFLLVTKCRRRFQDEHPATGDSLSDELFEVAFNAFLQLQLSQLRTELNDIFNRQVKVVVMWDHLFRAAAELHMPISVQQLPFLVRHVRCVCLSRLQHVAQVLRHSQTQHTGAAIPLDEGSLYTVFCTCVSTVVVGFAAYASTGPASDVSVFEPSLRSGVITDTLYCVKEEDTQRLMHALGHSHRNSANTARGGLSINNFHGVNLYAAEAKLGRWCENYFSIPEHAVPDTVRQQVEDEFDSDSDDGTVGTLQMADFGEAVAHERSAEIKLLTMQRVVNAVYDSQYRAPVDLKIGSDDILKAIRAFASAFGKDKRPSKHDVARVLIVNLQRLRRMYVRAVDNETTSLLNLDQARQLLRDFCEYETNEQYIDDELRRISMSEMQQESSPTSSREEVRCSHEPVSSPTQSSSYEIGAGPRLGAARGDDPPSASNVYNGSLSKNGIPSPGDVKASIASAFASSANPHRRSRKMGGAQHSSVSRRRLSLASARLQASRESLRLDAATAADSALTSALASAVPPNASTPQNIVNSPSAMETYDFAGISEVALTKLLPCEARLARLAWRVGLVFGLEDTGKSLIINSMQGVAQPTVATVGMSQNVVAFEEWVWALNELGGRESFRSNWRYYVRRMEEVHFLIFVVDVLNTQALREAYLYLREVIGHYNSVPLVVCFNNFHEGHRRFDIKEFESLLNLQKLRSRHQAEILSCVCDITVVHSKNRRLPPALETTLRHLSSLLLSRSKQKLQDSRLPAMPKTTAFAGGISAVDGGGRLGNNISFTCTPIQQRQGAMPASKGSTAPRKTPAHQGNQPL</sequence>
<dbReference type="Gene3D" id="2.30.29.30">
    <property type="entry name" value="Pleckstrin-homology domain (PH domain)/Phosphotyrosine-binding domain (PTB)"/>
    <property type="match status" value="1"/>
</dbReference>
<dbReference type="InterPro" id="IPR027417">
    <property type="entry name" value="P-loop_NTPase"/>
</dbReference>
<dbReference type="Proteomes" id="UP000038009">
    <property type="component" value="Unassembled WGS sequence"/>
</dbReference>
<reference evidence="7 8" key="1">
    <citation type="journal article" date="2015" name="PLoS Pathog.">
        <title>Leptomonas seymouri: Adaptations to the Dixenous Life Cycle Analyzed by Genome Sequencing, Transcriptome Profiling and Co-infection with Leishmania donovani.</title>
        <authorList>
            <person name="Kraeva N."/>
            <person name="Butenko A."/>
            <person name="Hlavacova J."/>
            <person name="Kostygov A."/>
            <person name="Myskova J."/>
            <person name="Grybchuk D."/>
            <person name="Lestinova T."/>
            <person name="Votypka J."/>
            <person name="Volf P."/>
            <person name="Opperdoes F."/>
            <person name="Flegontov P."/>
            <person name="Lukes J."/>
            <person name="Yurchenko V."/>
        </authorList>
    </citation>
    <scope>NUCLEOTIDE SEQUENCE [LARGE SCALE GENOMIC DNA]</scope>
    <source>
        <strain evidence="7 8">ATCC 30220</strain>
    </source>
</reference>
<feature type="compositionally biased region" description="Polar residues" evidence="5">
    <location>
        <begin position="361"/>
        <end position="375"/>
    </location>
</feature>
<comment type="caution">
    <text evidence="7">The sequence shown here is derived from an EMBL/GenBank/DDBJ whole genome shotgun (WGS) entry which is preliminary data.</text>
</comment>
<dbReference type="OrthoDB" id="240915at2759"/>
<feature type="binding site" evidence="4">
    <location>
        <position position="1046"/>
    </location>
    <ligand>
        <name>Mg(2+)</name>
        <dbReference type="ChEBI" id="CHEBI:18420"/>
    </ligand>
</feature>
<dbReference type="GO" id="GO:0005525">
    <property type="term" value="F:GTP binding"/>
    <property type="evidence" value="ECO:0007669"/>
    <property type="project" value="UniProtKB-KW"/>
</dbReference>
<keyword evidence="4" id="KW-0460">Magnesium</keyword>
<keyword evidence="4" id="KW-0479">Metal-binding</keyword>
<evidence type="ECO:0000259" key="6">
    <source>
        <dbReference type="PROSITE" id="PS50003"/>
    </source>
</evidence>
<feature type="compositionally biased region" description="Polar residues" evidence="5">
    <location>
        <begin position="899"/>
        <end position="912"/>
    </location>
</feature>
<dbReference type="SUPFAM" id="SSF52540">
    <property type="entry name" value="P-loop containing nucleoside triphosphate hydrolases"/>
    <property type="match status" value="1"/>
</dbReference>
<dbReference type="VEuPathDB" id="TriTrypDB:Lsey_0050_0110"/>
<organism evidence="7 8">
    <name type="scientific">Leptomonas seymouri</name>
    <dbReference type="NCBI Taxonomy" id="5684"/>
    <lineage>
        <taxon>Eukaryota</taxon>
        <taxon>Discoba</taxon>
        <taxon>Euglenozoa</taxon>
        <taxon>Kinetoplastea</taxon>
        <taxon>Metakinetoplastina</taxon>
        <taxon>Trypanosomatida</taxon>
        <taxon>Trypanosomatidae</taxon>
        <taxon>Leishmaniinae</taxon>
        <taxon>Leptomonas</taxon>
    </lineage>
</organism>
<dbReference type="AlphaFoldDB" id="A0A0N1ILK7"/>
<feature type="region of interest" description="Disordered" evidence="5">
    <location>
        <begin position="850"/>
        <end position="916"/>
    </location>
</feature>
<dbReference type="InterPro" id="IPR006689">
    <property type="entry name" value="Small_GTPase_ARF/SAR"/>
</dbReference>
<evidence type="ECO:0000256" key="5">
    <source>
        <dbReference type="SAM" id="MobiDB-lite"/>
    </source>
</evidence>
<evidence type="ECO:0000256" key="2">
    <source>
        <dbReference type="ARBA" id="ARBA00023134"/>
    </source>
</evidence>
<evidence type="ECO:0000313" key="7">
    <source>
        <dbReference type="EMBL" id="KPI88440.1"/>
    </source>
</evidence>
<dbReference type="InterPro" id="IPR051995">
    <property type="entry name" value="Ciliary_GTPase"/>
</dbReference>
<dbReference type="Pfam" id="PF00025">
    <property type="entry name" value="Arf"/>
    <property type="match status" value="1"/>
</dbReference>
<proteinExistence type="predicted"/>
<name>A0A0N1ILK7_LEPSE</name>
<dbReference type="GO" id="GO:0003924">
    <property type="term" value="F:GTPase activity"/>
    <property type="evidence" value="ECO:0007669"/>
    <property type="project" value="InterPro"/>
</dbReference>
<feature type="compositionally biased region" description="Polar residues" evidence="5">
    <location>
        <begin position="850"/>
        <end position="860"/>
    </location>
</feature>
<dbReference type="InterPro" id="IPR001849">
    <property type="entry name" value="PH_domain"/>
</dbReference>
<feature type="compositionally biased region" description="Polar residues" evidence="5">
    <location>
        <begin position="871"/>
        <end position="881"/>
    </location>
</feature>
<dbReference type="Pfam" id="PF00169">
    <property type="entry name" value="PH"/>
    <property type="match status" value="1"/>
</dbReference>
<dbReference type="SMART" id="SM00233">
    <property type="entry name" value="PH"/>
    <property type="match status" value="1"/>
</dbReference>
<keyword evidence="1 3" id="KW-0547">Nucleotide-binding</keyword>
<dbReference type="InterPro" id="IPR011993">
    <property type="entry name" value="PH-like_dom_sf"/>
</dbReference>
<feature type="domain" description="PH" evidence="6">
    <location>
        <begin position="23"/>
        <end position="117"/>
    </location>
</feature>
<dbReference type="PANTHER" id="PTHR46090">
    <property type="entry name" value="ADP-RIBOSYLATION FACTOR-LIKE PROTEIN 13B"/>
    <property type="match status" value="1"/>
</dbReference>
<keyword evidence="2 3" id="KW-0342">GTP-binding</keyword>
<dbReference type="PROSITE" id="PS50003">
    <property type="entry name" value="PH_DOMAIN"/>
    <property type="match status" value="1"/>
</dbReference>
<feature type="binding site" evidence="3">
    <location>
        <begin position="1142"/>
        <end position="1145"/>
    </location>
    <ligand>
        <name>GTP</name>
        <dbReference type="ChEBI" id="CHEBI:37565"/>
    </ligand>
</feature>
<dbReference type="GO" id="GO:0046872">
    <property type="term" value="F:metal ion binding"/>
    <property type="evidence" value="ECO:0007669"/>
    <property type="project" value="UniProtKB-KW"/>
</dbReference>
<feature type="region of interest" description="Disordered" evidence="5">
    <location>
        <begin position="929"/>
        <end position="951"/>
    </location>
</feature>
<evidence type="ECO:0000256" key="3">
    <source>
        <dbReference type="PIRSR" id="PIRSR606689-1"/>
    </source>
</evidence>
<feature type="binding site" evidence="3">
    <location>
        <begin position="1039"/>
        <end position="1046"/>
    </location>
    <ligand>
        <name>GTP</name>
        <dbReference type="ChEBI" id="CHEBI:37565"/>
    </ligand>
</feature>
<feature type="binding site" evidence="4">
    <location>
        <position position="1062"/>
    </location>
    <ligand>
        <name>Mg(2+)</name>
        <dbReference type="ChEBI" id="CHEBI:18420"/>
    </ligand>
</feature>
<keyword evidence="8" id="KW-1185">Reference proteome</keyword>
<evidence type="ECO:0000256" key="1">
    <source>
        <dbReference type="ARBA" id="ARBA00022741"/>
    </source>
</evidence>
<dbReference type="SUPFAM" id="SSF50729">
    <property type="entry name" value="PH domain-like"/>
    <property type="match status" value="1"/>
</dbReference>
<evidence type="ECO:0000313" key="8">
    <source>
        <dbReference type="Proteomes" id="UP000038009"/>
    </source>
</evidence>
<feature type="region of interest" description="Disordered" evidence="5">
    <location>
        <begin position="354"/>
        <end position="375"/>
    </location>
</feature>
<protein>
    <recommendedName>
        <fullName evidence="6">PH domain-containing protein</fullName>
    </recommendedName>
</protein>
<dbReference type="EMBL" id="LJSK01000050">
    <property type="protein sequence ID" value="KPI88440.1"/>
    <property type="molecule type" value="Genomic_DNA"/>
</dbReference>